<organism evidence="2 3">
    <name type="scientific">Bowdeniella nasicola</name>
    <dbReference type="NCBI Taxonomy" id="208480"/>
    <lineage>
        <taxon>Bacteria</taxon>
        <taxon>Bacillati</taxon>
        <taxon>Actinomycetota</taxon>
        <taxon>Actinomycetes</taxon>
        <taxon>Actinomycetales</taxon>
        <taxon>Actinomycetaceae</taxon>
        <taxon>Bowdeniella</taxon>
    </lineage>
</organism>
<evidence type="ECO:0000313" key="3">
    <source>
        <dbReference type="Proteomes" id="UP000199288"/>
    </source>
</evidence>
<proteinExistence type="predicted"/>
<dbReference type="AlphaFoldDB" id="A0A1H3XZ46"/>
<reference evidence="3" key="1">
    <citation type="submission" date="2016-10" db="EMBL/GenBank/DDBJ databases">
        <authorList>
            <person name="Varghese N."/>
            <person name="Submissions S."/>
        </authorList>
    </citation>
    <scope>NUCLEOTIDE SEQUENCE [LARGE SCALE GENOMIC DNA]</scope>
    <source>
        <strain evidence="3">KPR-1</strain>
    </source>
</reference>
<dbReference type="Pfam" id="PF04020">
    <property type="entry name" value="Phage_holin_4_2"/>
    <property type="match status" value="1"/>
</dbReference>
<dbReference type="Proteomes" id="UP000199288">
    <property type="component" value="Unassembled WGS sequence"/>
</dbReference>
<dbReference type="PANTHER" id="PTHR37309">
    <property type="entry name" value="SLR0284 PROTEIN"/>
    <property type="match status" value="1"/>
</dbReference>
<evidence type="ECO:0000313" key="2">
    <source>
        <dbReference type="EMBL" id="SEA03822.1"/>
    </source>
</evidence>
<name>A0A1H3XZ46_9ACTO</name>
<keyword evidence="1" id="KW-0812">Transmembrane</keyword>
<keyword evidence="1" id="KW-1133">Transmembrane helix</keyword>
<dbReference type="PANTHER" id="PTHR37309:SF1">
    <property type="entry name" value="SLR0284 PROTEIN"/>
    <property type="match status" value="1"/>
</dbReference>
<dbReference type="RefSeq" id="WP_092562406.1">
    <property type="nucleotide sequence ID" value="NZ_FNQV01000004.1"/>
</dbReference>
<feature type="transmembrane region" description="Helical" evidence="1">
    <location>
        <begin position="99"/>
        <end position="121"/>
    </location>
</feature>
<feature type="transmembrane region" description="Helical" evidence="1">
    <location>
        <begin position="36"/>
        <end position="53"/>
    </location>
</feature>
<keyword evidence="1" id="KW-0472">Membrane</keyword>
<feature type="transmembrane region" description="Helical" evidence="1">
    <location>
        <begin position="7"/>
        <end position="24"/>
    </location>
</feature>
<dbReference type="OrthoDB" id="9810847at2"/>
<evidence type="ECO:0000256" key="1">
    <source>
        <dbReference type="SAM" id="Phobius"/>
    </source>
</evidence>
<keyword evidence="3" id="KW-1185">Reference proteome</keyword>
<protein>
    <submittedName>
        <fullName evidence="2">Putative membrane protein</fullName>
    </submittedName>
</protein>
<feature type="transmembrane region" description="Helical" evidence="1">
    <location>
        <begin position="65"/>
        <end position="87"/>
    </location>
</feature>
<dbReference type="EMBL" id="FNQV01000004">
    <property type="protein sequence ID" value="SEA03822.1"/>
    <property type="molecule type" value="Genomic_DNA"/>
</dbReference>
<sequence>MGFLIRLIVSAIAIWLAAVIVPGIELAPSDSIGHKILILAVVALLFTLVNMFIRPIVKVLSFPLYILTLGLFSLVVNALMLMLTGWISSKTEFALNVEGFWAAFLGGLIIALAMWVLNIILPERFESR</sequence>
<accession>A0A1H3XZ46</accession>
<gene>
    <name evidence="2" type="ORF">SAMN02910418_00778</name>
</gene>
<dbReference type="InterPro" id="IPR007165">
    <property type="entry name" value="Phage_holin_4_2"/>
</dbReference>